<protein>
    <submittedName>
        <fullName evidence="2">Uncharacterized protein</fullName>
    </submittedName>
</protein>
<dbReference type="Proteomes" id="UP000799537">
    <property type="component" value="Unassembled WGS sequence"/>
</dbReference>
<keyword evidence="1" id="KW-1133">Transmembrane helix</keyword>
<name>A0A6A6CJ05_ZASCE</name>
<evidence type="ECO:0000313" key="3">
    <source>
        <dbReference type="Proteomes" id="UP000799537"/>
    </source>
</evidence>
<evidence type="ECO:0000313" key="2">
    <source>
        <dbReference type="EMBL" id="KAF2167217.1"/>
    </source>
</evidence>
<dbReference type="GeneID" id="54565969"/>
<proteinExistence type="predicted"/>
<feature type="transmembrane region" description="Helical" evidence="1">
    <location>
        <begin position="236"/>
        <end position="260"/>
    </location>
</feature>
<keyword evidence="3" id="KW-1185">Reference proteome</keyword>
<dbReference type="RefSeq" id="XP_033668106.1">
    <property type="nucleotide sequence ID" value="XM_033812697.1"/>
</dbReference>
<dbReference type="AlphaFoldDB" id="A0A6A6CJ05"/>
<sequence>MDSAHPNPNKFALETTSLHQALRSWLRAHHINPTITTATLHHPELTTRERAQILEEKRKILARQRDGDEILLHPPVPRDEWPKRAYNTRPRRSSATAMPIPIVRSQQRRGGRAASMSVVGNEVVEGGGGDGEWSIWAKTLRRDSKASSNATAAAMQWMGRDRSVSCPIYTPDVVVEAAVMEEEEDTCTSPYDMDMDLEAGPPSKKDYGTLPLPSSSVNTARREAVERARREVVGMYLVGVVVVGLVLVLGVGWVVAMAWWEEVAGEEGVEM</sequence>
<reference evidence="2" key="1">
    <citation type="journal article" date="2020" name="Stud. Mycol.">
        <title>101 Dothideomycetes genomes: a test case for predicting lifestyles and emergence of pathogens.</title>
        <authorList>
            <person name="Haridas S."/>
            <person name="Albert R."/>
            <person name="Binder M."/>
            <person name="Bloem J."/>
            <person name="Labutti K."/>
            <person name="Salamov A."/>
            <person name="Andreopoulos B."/>
            <person name="Baker S."/>
            <person name="Barry K."/>
            <person name="Bills G."/>
            <person name="Bluhm B."/>
            <person name="Cannon C."/>
            <person name="Castanera R."/>
            <person name="Culley D."/>
            <person name="Daum C."/>
            <person name="Ezra D."/>
            <person name="Gonzalez J."/>
            <person name="Henrissat B."/>
            <person name="Kuo A."/>
            <person name="Liang C."/>
            <person name="Lipzen A."/>
            <person name="Lutzoni F."/>
            <person name="Magnuson J."/>
            <person name="Mondo S."/>
            <person name="Nolan M."/>
            <person name="Ohm R."/>
            <person name="Pangilinan J."/>
            <person name="Park H.-J."/>
            <person name="Ramirez L."/>
            <person name="Alfaro M."/>
            <person name="Sun H."/>
            <person name="Tritt A."/>
            <person name="Yoshinaga Y."/>
            <person name="Zwiers L.-H."/>
            <person name="Turgeon B."/>
            <person name="Goodwin S."/>
            <person name="Spatafora J."/>
            <person name="Crous P."/>
            <person name="Grigoriev I."/>
        </authorList>
    </citation>
    <scope>NUCLEOTIDE SEQUENCE</scope>
    <source>
        <strain evidence="2">ATCC 36951</strain>
    </source>
</reference>
<gene>
    <name evidence="2" type="ORF">M409DRAFT_54404</name>
</gene>
<dbReference type="EMBL" id="ML993594">
    <property type="protein sequence ID" value="KAF2167217.1"/>
    <property type="molecule type" value="Genomic_DNA"/>
</dbReference>
<accession>A0A6A6CJ05</accession>
<keyword evidence="1" id="KW-0812">Transmembrane</keyword>
<keyword evidence="1" id="KW-0472">Membrane</keyword>
<evidence type="ECO:0000256" key="1">
    <source>
        <dbReference type="SAM" id="Phobius"/>
    </source>
</evidence>
<organism evidence="2 3">
    <name type="scientific">Zasmidium cellare ATCC 36951</name>
    <dbReference type="NCBI Taxonomy" id="1080233"/>
    <lineage>
        <taxon>Eukaryota</taxon>
        <taxon>Fungi</taxon>
        <taxon>Dikarya</taxon>
        <taxon>Ascomycota</taxon>
        <taxon>Pezizomycotina</taxon>
        <taxon>Dothideomycetes</taxon>
        <taxon>Dothideomycetidae</taxon>
        <taxon>Mycosphaerellales</taxon>
        <taxon>Mycosphaerellaceae</taxon>
        <taxon>Zasmidium</taxon>
    </lineage>
</organism>